<dbReference type="OrthoDB" id="5570009at2759"/>
<dbReference type="RefSeq" id="XP_018007575.2">
    <property type="nucleotide sequence ID" value="XM_018152086.2"/>
</dbReference>
<organism evidence="2 3">
    <name type="scientific">Hyalella azteca</name>
    <name type="common">Amphipod</name>
    <dbReference type="NCBI Taxonomy" id="294128"/>
    <lineage>
        <taxon>Eukaryota</taxon>
        <taxon>Metazoa</taxon>
        <taxon>Ecdysozoa</taxon>
        <taxon>Arthropoda</taxon>
        <taxon>Crustacea</taxon>
        <taxon>Multicrustacea</taxon>
        <taxon>Malacostraca</taxon>
        <taxon>Eumalacostraca</taxon>
        <taxon>Peracarida</taxon>
        <taxon>Amphipoda</taxon>
        <taxon>Senticaudata</taxon>
        <taxon>Talitrida</taxon>
        <taxon>Talitroidea</taxon>
        <taxon>Hyalellidae</taxon>
        <taxon>Hyalella</taxon>
    </lineage>
</organism>
<accession>A0A8B7N1Y5</accession>
<protein>
    <submittedName>
        <fullName evidence="3">Golgin subfamily A member 6-like protein 6</fullName>
    </submittedName>
</protein>
<feature type="region of interest" description="Disordered" evidence="1">
    <location>
        <begin position="176"/>
        <end position="210"/>
    </location>
</feature>
<keyword evidence="2" id="KW-1185">Reference proteome</keyword>
<gene>
    <name evidence="3" type="primary">LOC108665340</name>
</gene>
<dbReference type="GeneID" id="108665340"/>
<evidence type="ECO:0000313" key="2">
    <source>
        <dbReference type="Proteomes" id="UP000694843"/>
    </source>
</evidence>
<feature type="region of interest" description="Disordered" evidence="1">
    <location>
        <begin position="276"/>
        <end position="337"/>
    </location>
</feature>
<evidence type="ECO:0000256" key="1">
    <source>
        <dbReference type="SAM" id="MobiDB-lite"/>
    </source>
</evidence>
<dbReference type="KEGG" id="hazt:108665340"/>
<proteinExistence type="predicted"/>
<dbReference type="Proteomes" id="UP000694843">
    <property type="component" value="Unplaced"/>
</dbReference>
<dbReference type="AlphaFoldDB" id="A0A8B7N1Y5"/>
<name>A0A8B7N1Y5_HYAAZ</name>
<sequence length="360" mass="41914">MGRWFCPQLDGEPAAAAAGEVHFYKLECESLRRRLEELSYSGAGVAALRQDLDIARRREADLLAELDRARAALDNLKEHHDFLMHERDNRSLVEEELQLQWQSRVTELENRYRAQARRLTDDREAALAECEALRRRASVSSVASEDTGSKEQVTLVRREMERQRREFELKLQLKEHEADEERIRHGQDKRDKEQRIRDKDQKIREKDEKIREKDDMIRQLEDEKRRDAQIYDDRLRAAVQAHEKQVKELQDAQATLSSRLQGAEALHQARLQAQAADWRRQTGESEDSLRAQEASLRDQEASLRAKEASLRDQEASLHAQEASLRDQEASLRAQEASLRAQVASLEQEVDRLKEEVGKRL</sequence>
<evidence type="ECO:0000313" key="3">
    <source>
        <dbReference type="RefSeq" id="XP_018007575.2"/>
    </source>
</evidence>
<reference evidence="3" key="1">
    <citation type="submission" date="2025-08" db="UniProtKB">
        <authorList>
            <consortium name="RefSeq"/>
        </authorList>
    </citation>
    <scope>IDENTIFICATION</scope>
    <source>
        <tissue evidence="3">Whole organism</tissue>
    </source>
</reference>
<feature type="compositionally biased region" description="Basic and acidic residues" evidence="1">
    <location>
        <begin position="277"/>
        <end position="315"/>
    </location>
</feature>